<evidence type="ECO:0000313" key="4">
    <source>
        <dbReference type="Proteomes" id="UP001210925"/>
    </source>
</evidence>
<comment type="caution">
    <text evidence="3">The sequence shown here is derived from an EMBL/GenBank/DDBJ whole genome shotgun (WGS) entry which is preliminary data.</text>
</comment>
<keyword evidence="4" id="KW-1185">Reference proteome</keyword>
<dbReference type="EMBL" id="JADGKB010000017">
    <property type="protein sequence ID" value="KAJ3259581.1"/>
    <property type="molecule type" value="Genomic_DNA"/>
</dbReference>
<feature type="region of interest" description="Disordered" evidence="2">
    <location>
        <begin position="1"/>
        <end position="57"/>
    </location>
</feature>
<protein>
    <submittedName>
        <fullName evidence="3">Uncharacterized protein</fullName>
    </submittedName>
</protein>
<feature type="compositionally biased region" description="Basic and acidic residues" evidence="2">
    <location>
        <begin position="38"/>
        <end position="53"/>
    </location>
</feature>
<dbReference type="Proteomes" id="UP001210925">
    <property type="component" value="Unassembled WGS sequence"/>
</dbReference>
<dbReference type="AlphaFoldDB" id="A0AAD5UJ50"/>
<evidence type="ECO:0000256" key="2">
    <source>
        <dbReference type="SAM" id="MobiDB-lite"/>
    </source>
</evidence>
<gene>
    <name evidence="3" type="ORF">HK103_002135</name>
</gene>
<proteinExistence type="predicted"/>
<name>A0AAD5UJ50_9FUNG</name>
<evidence type="ECO:0000313" key="3">
    <source>
        <dbReference type="EMBL" id="KAJ3259581.1"/>
    </source>
</evidence>
<evidence type="ECO:0000256" key="1">
    <source>
        <dbReference type="SAM" id="Coils"/>
    </source>
</evidence>
<feature type="coiled-coil region" evidence="1">
    <location>
        <begin position="137"/>
        <end position="181"/>
    </location>
</feature>
<keyword evidence="1" id="KW-0175">Coiled coil</keyword>
<sequence length="190" mass="21889">MENDKFVIPKPSNNSGKSFAAAASDEDLFNQDNPPTQNERERTVSNKNKDKLNPDNSTLGAAKKIAFAQILTEEDIADMKKVKENPKFAMIIKHIDVLVDRTQKSRQELELLMQTSIEIKNQCKIQQEECRVLDNEQKRVSDEMGELRDRVHTLQAEKTVMERKLEELRLENDELEAFLADNAMPQEEDE</sequence>
<accession>A0AAD5UJ50</accession>
<reference evidence="3" key="1">
    <citation type="submission" date="2020-05" db="EMBL/GenBank/DDBJ databases">
        <title>Phylogenomic resolution of chytrid fungi.</title>
        <authorList>
            <person name="Stajich J.E."/>
            <person name="Amses K."/>
            <person name="Simmons R."/>
            <person name="Seto K."/>
            <person name="Myers J."/>
            <person name="Bonds A."/>
            <person name="Quandt C.A."/>
            <person name="Barry K."/>
            <person name="Liu P."/>
            <person name="Grigoriev I."/>
            <person name="Longcore J.E."/>
            <person name="James T.Y."/>
        </authorList>
    </citation>
    <scope>NUCLEOTIDE SEQUENCE</scope>
    <source>
        <strain evidence="3">PLAUS21</strain>
    </source>
</reference>
<organism evidence="3 4">
    <name type="scientific">Boothiomyces macroporosus</name>
    <dbReference type="NCBI Taxonomy" id="261099"/>
    <lineage>
        <taxon>Eukaryota</taxon>
        <taxon>Fungi</taxon>
        <taxon>Fungi incertae sedis</taxon>
        <taxon>Chytridiomycota</taxon>
        <taxon>Chytridiomycota incertae sedis</taxon>
        <taxon>Chytridiomycetes</taxon>
        <taxon>Rhizophydiales</taxon>
        <taxon>Terramycetaceae</taxon>
        <taxon>Boothiomyces</taxon>
    </lineage>
</organism>